<feature type="region of interest" description="Disordered" evidence="1">
    <location>
        <begin position="17"/>
        <end position="78"/>
    </location>
</feature>
<evidence type="ECO:0000313" key="2">
    <source>
        <dbReference type="EMBL" id="OIP98756.1"/>
    </source>
</evidence>
<dbReference type="EMBL" id="MNZT01000022">
    <property type="protein sequence ID" value="OIP98756.1"/>
    <property type="molecule type" value="Genomic_DNA"/>
</dbReference>
<feature type="compositionally biased region" description="Basic and acidic residues" evidence="1">
    <location>
        <begin position="58"/>
        <end position="78"/>
    </location>
</feature>
<evidence type="ECO:0000256" key="1">
    <source>
        <dbReference type="SAM" id="MobiDB-lite"/>
    </source>
</evidence>
<sequence length="78" mass="8667">MAGFRQGADCFDRCRQHKPQHHEFQHGGGNRADGQAQGIGRQAQHHQPEQKVAPIEAEEGRGGEDTEGNKCGHEYQYA</sequence>
<evidence type="ECO:0000313" key="3">
    <source>
        <dbReference type="Proteomes" id="UP000183245"/>
    </source>
</evidence>
<dbReference type="Proteomes" id="UP000183245">
    <property type="component" value="Unassembled WGS sequence"/>
</dbReference>
<organism evidence="2 3">
    <name type="scientific">Candidatus Wirthbacteria bacterium CG2_30_54_11</name>
    <dbReference type="NCBI Taxonomy" id="1817892"/>
    <lineage>
        <taxon>Bacteria</taxon>
        <taxon>Candidatus Wirthbacteria</taxon>
    </lineage>
</organism>
<protein>
    <submittedName>
        <fullName evidence="2">Uncharacterized protein</fullName>
    </submittedName>
</protein>
<proteinExistence type="predicted"/>
<gene>
    <name evidence="2" type="ORF">AUK40_01285</name>
</gene>
<accession>A0A1J5INU0</accession>
<name>A0A1J5INU0_9BACT</name>
<comment type="caution">
    <text evidence="2">The sequence shown here is derived from an EMBL/GenBank/DDBJ whole genome shotgun (WGS) entry which is preliminary data.</text>
</comment>
<reference evidence="2 3" key="1">
    <citation type="journal article" date="2016" name="Environ. Microbiol.">
        <title>Genomic resolution of a cold subsurface aquifer community provides metabolic insights for novel microbes adapted to high CO concentrations.</title>
        <authorList>
            <person name="Probst A.J."/>
            <person name="Castelle C.J."/>
            <person name="Singh A."/>
            <person name="Brown C.T."/>
            <person name="Anantharaman K."/>
            <person name="Sharon I."/>
            <person name="Hug L.A."/>
            <person name="Burstein D."/>
            <person name="Emerson J.B."/>
            <person name="Thomas B.C."/>
            <person name="Banfield J.F."/>
        </authorList>
    </citation>
    <scope>NUCLEOTIDE SEQUENCE [LARGE SCALE GENOMIC DNA]</scope>
    <source>
        <strain evidence="2">CG2_30_54_11</strain>
    </source>
</reference>
<dbReference type="AlphaFoldDB" id="A0A1J5INU0"/>